<accession>A0A7C6AAE2</accession>
<dbReference type="Pfam" id="PF13453">
    <property type="entry name" value="Zn_ribbon_TFIIB"/>
    <property type="match status" value="2"/>
</dbReference>
<reference evidence="2" key="1">
    <citation type="journal article" date="2020" name="mSystems">
        <title>Genome- and Community-Level Interaction Insights into Carbon Utilization and Element Cycling Functions of Hydrothermarchaeota in Hydrothermal Sediment.</title>
        <authorList>
            <person name="Zhou Z."/>
            <person name="Liu Y."/>
            <person name="Xu W."/>
            <person name="Pan J."/>
            <person name="Luo Z.H."/>
            <person name="Li M."/>
        </authorList>
    </citation>
    <scope>NUCLEOTIDE SEQUENCE [LARGE SCALE GENOMIC DNA]</scope>
    <source>
        <strain evidence="2">SpSt-876</strain>
    </source>
</reference>
<evidence type="ECO:0000259" key="1">
    <source>
        <dbReference type="Pfam" id="PF13453"/>
    </source>
</evidence>
<dbReference type="AlphaFoldDB" id="A0A7C6AAE2"/>
<name>A0A7C6AAE2_UNCW3</name>
<organism evidence="2">
    <name type="scientific">candidate division WOR-3 bacterium</name>
    <dbReference type="NCBI Taxonomy" id="2052148"/>
    <lineage>
        <taxon>Bacteria</taxon>
        <taxon>Bacteria division WOR-3</taxon>
    </lineage>
</organism>
<protein>
    <recommendedName>
        <fullName evidence="1">Transcription factor zinc-finger domain-containing protein</fullName>
    </recommendedName>
</protein>
<evidence type="ECO:0000313" key="2">
    <source>
        <dbReference type="EMBL" id="HHS53125.1"/>
    </source>
</evidence>
<gene>
    <name evidence="2" type="ORF">ENW73_09805</name>
</gene>
<proteinExistence type="predicted"/>
<dbReference type="EMBL" id="DTLI01000233">
    <property type="protein sequence ID" value="HHS53125.1"/>
    <property type="molecule type" value="Genomic_DNA"/>
</dbReference>
<dbReference type="InterPro" id="IPR027392">
    <property type="entry name" value="TF_Znf"/>
</dbReference>
<feature type="domain" description="Transcription factor zinc-finger" evidence="1">
    <location>
        <begin position="72"/>
        <end position="115"/>
    </location>
</feature>
<comment type="caution">
    <text evidence="2">The sequence shown here is derived from an EMBL/GenBank/DDBJ whole genome shotgun (WGS) entry which is preliminary data.</text>
</comment>
<feature type="domain" description="Transcription factor zinc-finger" evidence="1">
    <location>
        <begin position="5"/>
        <end position="43"/>
    </location>
</feature>
<sequence length="186" mass="21371">MSKLCPVCRINMTQIYGTAETSLSVNIDQCSKCGGFWFDNQELFIISPNIAEEYDTLVNAQGTPDSLPKNRICPNCQLPLILLKDPELSKILQIDICPKCLGMWLDKGEFLQYKEYQKEKIERAKKEDALRAAENLRKLQGSEQFWQFLMSDPYRPMETSEATEFIGNLESVLLWLINLILGRLKV</sequence>